<keyword evidence="5" id="KW-0963">Cytoplasm</keyword>
<comment type="function">
    <text evidence="1">General (non sugar-specific) component of the phosphoenolpyruvate-dependent sugar phosphotransferase system (sugar PTS). This major carbohydrate active-transport system catalyzes the phosphorylation of incoming sugar substrates concomitantly with their translocation across the cell membrane. The phosphoryl group from phosphoenolpyruvate (PEP) is transferred to the phosphoryl carrier protein HPr by enzyme I. Phospho-HPr then transfers it to the PTS EIIA domain.</text>
</comment>
<dbReference type="InterPro" id="IPR050399">
    <property type="entry name" value="HPr"/>
</dbReference>
<dbReference type="PROSITE" id="PS51350">
    <property type="entry name" value="PTS_HPR_DOM"/>
    <property type="match status" value="1"/>
</dbReference>
<dbReference type="PROSITE" id="PS00589">
    <property type="entry name" value="PTS_HPR_SER"/>
    <property type="match status" value="1"/>
</dbReference>
<reference evidence="11" key="1">
    <citation type="submission" date="2016-10" db="EMBL/GenBank/DDBJ databases">
        <authorList>
            <person name="Varghese N."/>
            <person name="Submissions S."/>
        </authorList>
    </citation>
    <scope>NUCLEOTIDE SEQUENCE [LARGE SCALE GENOMIC DNA]</scope>
    <source>
        <strain evidence="11">VPI 5359</strain>
    </source>
</reference>
<dbReference type="RefSeq" id="WP_090247242.1">
    <property type="nucleotide sequence ID" value="NZ_FNOU01000036.1"/>
</dbReference>
<dbReference type="Gene3D" id="3.30.1340.10">
    <property type="entry name" value="HPr-like"/>
    <property type="match status" value="1"/>
</dbReference>
<dbReference type="PANTHER" id="PTHR33705:SF1">
    <property type="entry name" value="PHOSPHOCARRIER PROTEIN HPR"/>
    <property type="match status" value="1"/>
</dbReference>
<dbReference type="InterPro" id="IPR001020">
    <property type="entry name" value="PTS_HPr_His_P_site"/>
</dbReference>
<dbReference type="InterPro" id="IPR000032">
    <property type="entry name" value="HPr-like"/>
</dbReference>
<dbReference type="Proteomes" id="UP000199652">
    <property type="component" value="Unassembled WGS sequence"/>
</dbReference>
<comment type="subcellular location">
    <subcellularLocation>
        <location evidence="2">Cytoplasm</location>
    </subcellularLocation>
</comment>
<evidence type="ECO:0000256" key="4">
    <source>
        <dbReference type="ARBA" id="ARBA00022448"/>
    </source>
</evidence>
<keyword evidence="6" id="KW-0762">Sugar transport</keyword>
<organism evidence="10 11">
    <name type="scientific">Eubacterium barkeri</name>
    <name type="common">Clostridium barkeri</name>
    <dbReference type="NCBI Taxonomy" id="1528"/>
    <lineage>
        <taxon>Bacteria</taxon>
        <taxon>Bacillati</taxon>
        <taxon>Bacillota</taxon>
        <taxon>Clostridia</taxon>
        <taxon>Eubacteriales</taxon>
        <taxon>Eubacteriaceae</taxon>
        <taxon>Eubacterium</taxon>
    </lineage>
</organism>
<evidence type="ECO:0000256" key="3">
    <source>
        <dbReference type="ARBA" id="ARBA00020422"/>
    </source>
</evidence>
<evidence type="ECO:0000256" key="5">
    <source>
        <dbReference type="ARBA" id="ARBA00022490"/>
    </source>
</evidence>
<dbReference type="InterPro" id="IPR002114">
    <property type="entry name" value="PTS_HPr_Ser_P_site"/>
</dbReference>
<keyword evidence="4" id="KW-0813">Transport</keyword>
<evidence type="ECO:0000256" key="8">
    <source>
        <dbReference type="ARBA" id="ARBA00033055"/>
    </source>
</evidence>
<dbReference type="InterPro" id="IPR035895">
    <property type="entry name" value="HPr-like_sf"/>
</dbReference>
<dbReference type="SUPFAM" id="SSF55594">
    <property type="entry name" value="HPr-like"/>
    <property type="match status" value="1"/>
</dbReference>
<evidence type="ECO:0000313" key="10">
    <source>
        <dbReference type="EMBL" id="SDY44861.1"/>
    </source>
</evidence>
<dbReference type="NCBIfam" id="TIGR01003">
    <property type="entry name" value="PTS_HPr_family"/>
    <property type="match status" value="1"/>
</dbReference>
<evidence type="ECO:0000256" key="1">
    <source>
        <dbReference type="ARBA" id="ARBA00003681"/>
    </source>
</evidence>
<dbReference type="PRINTS" id="PR00107">
    <property type="entry name" value="PHOSPHOCPHPR"/>
</dbReference>
<keyword evidence="11" id="KW-1185">Reference proteome</keyword>
<feature type="domain" description="HPr" evidence="9">
    <location>
        <begin position="1"/>
        <end position="90"/>
    </location>
</feature>
<evidence type="ECO:0000256" key="2">
    <source>
        <dbReference type="ARBA" id="ARBA00004496"/>
    </source>
</evidence>
<dbReference type="Pfam" id="PF00381">
    <property type="entry name" value="PTS-HPr"/>
    <property type="match status" value="1"/>
</dbReference>
<evidence type="ECO:0000313" key="11">
    <source>
        <dbReference type="Proteomes" id="UP000199652"/>
    </source>
</evidence>
<dbReference type="OrthoDB" id="9809047at2"/>
<evidence type="ECO:0000259" key="9">
    <source>
        <dbReference type="PROSITE" id="PS51350"/>
    </source>
</evidence>
<dbReference type="STRING" id="1528.SAMN04488579_1363"/>
<sequence>MYSKETIIVNKTGLHARPASEFTKQATGFQSDITIANLDSGKEGNAKSIIAVMAMALSKDTKIAVRADGEDEQAAVDALIALIDGGFGEI</sequence>
<dbReference type="CDD" id="cd00367">
    <property type="entry name" value="PTS-HPr_like"/>
    <property type="match status" value="1"/>
</dbReference>
<dbReference type="PANTHER" id="PTHR33705">
    <property type="entry name" value="PHOSPHOCARRIER PROTEIN HPR"/>
    <property type="match status" value="1"/>
</dbReference>
<keyword evidence="7" id="KW-0598">Phosphotransferase system</keyword>
<gene>
    <name evidence="10" type="ORF">SAMN04488579_1363</name>
</gene>
<evidence type="ECO:0000256" key="7">
    <source>
        <dbReference type="ARBA" id="ARBA00022683"/>
    </source>
</evidence>
<protein>
    <recommendedName>
        <fullName evidence="3">Phosphocarrier protein HPr</fullName>
    </recommendedName>
    <alternativeName>
        <fullName evidence="8">Histidine-containing protein</fullName>
    </alternativeName>
</protein>
<dbReference type="AlphaFoldDB" id="A0A1H3JY95"/>
<proteinExistence type="predicted"/>
<dbReference type="GO" id="GO:0009401">
    <property type="term" value="P:phosphoenolpyruvate-dependent sugar phosphotransferase system"/>
    <property type="evidence" value="ECO:0007669"/>
    <property type="project" value="UniProtKB-KW"/>
</dbReference>
<dbReference type="PROSITE" id="PS00369">
    <property type="entry name" value="PTS_HPR_HIS"/>
    <property type="match status" value="1"/>
</dbReference>
<dbReference type="GO" id="GO:0005737">
    <property type="term" value="C:cytoplasm"/>
    <property type="evidence" value="ECO:0007669"/>
    <property type="project" value="UniProtKB-SubCell"/>
</dbReference>
<accession>A0A1H3JY95</accession>
<dbReference type="EMBL" id="FNOU01000036">
    <property type="protein sequence ID" value="SDY44861.1"/>
    <property type="molecule type" value="Genomic_DNA"/>
</dbReference>
<name>A0A1H3JY95_EUBBA</name>
<evidence type="ECO:0000256" key="6">
    <source>
        <dbReference type="ARBA" id="ARBA00022597"/>
    </source>
</evidence>